<reference evidence="3 4" key="1">
    <citation type="submission" date="2018-12" db="EMBL/GenBank/DDBJ databases">
        <title>Croceicoccus ponticola sp. nov., a lipolytic bacterium isolated from seawater.</title>
        <authorList>
            <person name="Yoon J.-H."/>
        </authorList>
    </citation>
    <scope>NUCLEOTIDE SEQUENCE [LARGE SCALE GENOMIC DNA]</scope>
    <source>
        <strain evidence="3 4">GM-16</strain>
    </source>
</reference>
<feature type="chain" id="PRO_5019389396" description="DUF3106 domain-containing protein" evidence="2">
    <location>
        <begin position="28"/>
        <end position="219"/>
    </location>
</feature>
<protein>
    <recommendedName>
        <fullName evidence="5">DUF3106 domain-containing protein</fullName>
    </recommendedName>
</protein>
<dbReference type="EMBL" id="RXOL01000001">
    <property type="protein sequence ID" value="RVQ68829.1"/>
    <property type="molecule type" value="Genomic_DNA"/>
</dbReference>
<gene>
    <name evidence="3" type="ORF">EKN06_00950</name>
</gene>
<dbReference type="RefSeq" id="WP_127611015.1">
    <property type="nucleotide sequence ID" value="NZ_RXOL01000001.1"/>
</dbReference>
<comment type="caution">
    <text evidence="3">The sequence shown here is derived from an EMBL/GenBank/DDBJ whole genome shotgun (WGS) entry which is preliminary data.</text>
</comment>
<evidence type="ECO:0008006" key="5">
    <source>
        <dbReference type="Google" id="ProtNLM"/>
    </source>
</evidence>
<feature type="compositionally biased region" description="Low complexity" evidence="1">
    <location>
        <begin position="44"/>
        <end position="53"/>
    </location>
</feature>
<proteinExistence type="predicted"/>
<dbReference type="AlphaFoldDB" id="A0A437GZR1"/>
<feature type="compositionally biased region" description="Gly residues" evidence="1">
    <location>
        <begin position="29"/>
        <end position="43"/>
    </location>
</feature>
<keyword evidence="2" id="KW-0732">Signal</keyword>
<evidence type="ECO:0000313" key="4">
    <source>
        <dbReference type="Proteomes" id="UP000283003"/>
    </source>
</evidence>
<evidence type="ECO:0000256" key="2">
    <source>
        <dbReference type="SAM" id="SignalP"/>
    </source>
</evidence>
<name>A0A437GZR1_9SPHN</name>
<feature type="signal peptide" evidence="2">
    <location>
        <begin position="1"/>
        <end position="27"/>
    </location>
</feature>
<evidence type="ECO:0000256" key="1">
    <source>
        <dbReference type="SAM" id="MobiDB-lite"/>
    </source>
</evidence>
<feature type="compositionally biased region" description="Basic and acidic residues" evidence="1">
    <location>
        <begin position="54"/>
        <end position="90"/>
    </location>
</feature>
<dbReference type="Proteomes" id="UP000283003">
    <property type="component" value="Unassembled WGS sequence"/>
</dbReference>
<sequence>MTRSSTARILLTCGGIAALAVASPSWAQHGGGGAGAGPGGGGQTAMPGMTGAGDMDRMQDRDRLRDPDQDRDRDQDRDKDQDRLHDRDRLRIDQTVSGQLSTWSLLSEGERRQFHEQMRAAKTEEERNRIRSQHRATVQQRARDLGIDQPGASGWHGGYYLAQMLTERERLQFHERMRVAANEQERARIRAEMHATARERAREMGIDVPAWFGQRRTAR</sequence>
<organism evidence="3 4">
    <name type="scientific">Croceicoccus ponticola</name>
    <dbReference type="NCBI Taxonomy" id="2217664"/>
    <lineage>
        <taxon>Bacteria</taxon>
        <taxon>Pseudomonadati</taxon>
        <taxon>Pseudomonadota</taxon>
        <taxon>Alphaproteobacteria</taxon>
        <taxon>Sphingomonadales</taxon>
        <taxon>Erythrobacteraceae</taxon>
        <taxon>Croceicoccus</taxon>
    </lineage>
</organism>
<keyword evidence="4" id="KW-1185">Reference proteome</keyword>
<feature type="region of interest" description="Disordered" evidence="1">
    <location>
        <begin position="27"/>
        <end position="90"/>
    </location>
</feature>
<accession>A0A437GZR1</accession>
<dbReference type="OrthoDB" id="7605531at2"/>
<evidence type="ECO:0000313" key="3">
    <source>
        <dbReference type="EMBL" id="RVQ68829.1"/>
    </source>
</evidence>